<name>A0ABR3V3Q8_HUMIN</name>
<accession>A0ABR3V3Q8</accession>
<feature type="transmembrane region" description="Helical" evidence="2">
    <location>
        <begin position="73"/>
        <end position="90"/>
    </location>
</feature>
<evidence type="ECO:0000256" key="2">
    <source>
        <dbReference type="SAM" id="Phobius"/>
    </source>
</evidence>
<comment type="caution">
    <text evidence="5">The sequence shown here is derived from an EMBL/GenBank/DDBJ whole genome shotgun (WGS) entry which is preliminary data.</text>
</comment>
<feature type="compositionally biased region" description="Low complexity" evidence="1">
    <location>
        <begin position="173"/>
        <end position="189"/>
    </location>
</feature>
<reference evidence="5 6" key="1">
    <citation type="journal article" date="2024" name="Commun. Biol.">
        <title>Comparative genomic analysis of thermophilic fungi reveals convergent evolutionary adaptations and gene losses.</title>
        <authorList>
            <person name="Steindorff A.S."/>
            <person name="Aguilar-Pontes M.V."/>
            <person name="Robinson A.J."/>
            <person name="Andreopoulos B."/>
            <person name="LaButti K."/>
            <person name="Kuo A."/>
            <person name="Mondo S."/>
            <person name="Riley R."/>
            <person name="Otillar R."/>
            <person name="Haridas S."/>
            <person name="Lipzen A."/>
            <person name="Grimwood J."/>
            <person name="Schmutz J."/>
            <person name="Clum A."/>
            <person name="Reid I.D."/>
            <person name="Moisan M.C."/>
            <person name="Butler G."/>
            <person name="Nguyen T.T.M."/>
            <person name="Dewar K."/>
            <person name="Conant G."/>
            <person name="Drula E."/>
            <person name="Henrissat B."/>
            <person name="Hansel C."/>
            <person name="Singer S."/>
            <person name="Hutchinson M.I."/>
            <person name="de Vries R.P."/>
            <person name="Natvig D.O."/>
            <person name="Powell A.J."/>
            <person name="Tsang A."/>
            <person name="Grigoriev I.V."/>
        </authorList>
    </citation>
    <scope>NUCLEOTIDE SEQUENCE [LARGE SCALE GENOMIC DNA]</scope>
    <source>
        <strain evidence="5 6">CBS 620.91</strain>
    </source>
</reference>
<protein>
    <recommendedName>
        <fullName evidence="4">VanZ-like domain-containing protein</fullName>
    </recommendedName>
</protein>
<dbReference type="Pfam" id="PF04892">
    <property type="entry name" value="VanZ"/>
    <property type="match status" value="1"/>
</dbReference>
<dbReference type="Proteomes" id="UP001583172">
    <property type="component" value="Unassembled WGS sequence"/>
</dbReference>
<feature type="compositionally biased region" description="Acidic residues" evidence="1">
    <location>
        <begin position="191"/>
        <end position="213"/>
    </location>
</feature>
<dbReference type="PANTHER" id="PTHR28008">
    <property type="entry name" value="DOMAIN PROTEIN, PUTATIVE (AFU_ORTHOLOGUE AFUA_3G10980)-RELATED"/>
    <property type="match status" value="1"/>
</dbReference>
<evidence type="ECO:0000259" key="4">
    <source>
        <dbReference type="Pfam" id="PF04892"/>
    </source>
</evidence>
<keyword evidence="2" id="KW-0812">Transmembrane</keyword>
<feature type="region of interest" description="Disordered" evidence="1">
    <location>
        <begin position="134"/>
        <end position="234"/>
    </location>
</feature>
<dbReference type="InterPro" id="IPR006976">
    <property type="entry name" value="VanZ-like"/>
</dbReference>
<gene>
    <name evidence="5" type="ORF">VTJ49DRAFT_5693</name>
</gene>
<keyword evidence="3" id="KW-0732">Signal</keyword>
<proteinExistence type="predicted"/>
<keyword evidence="2" id="KW-0472">Membrane</keyword>
<feature type="domain" description="VanZ-like" evidence="4">
    <location>
        <begin position="43"/>
        <end position="118"/>
    </location>
</feature>
<evidence type="ECO:0000313" key="6">
    <source>
        <dbReference type="Proteomes" id="UP001583172"/>
    </source>
</evidence>
<evidence type="ECO:0000256" key="1">
    <source>
        <dbReference type="SAM" id="MobiDB-lite"/>
    </source>
</evidence>
<feature type="compositionally biased region" description="Acidic residues" evidence="1">
    <location>
        <begin position="142"/>
        <end position="153"/>
    </location>
</feature>
<feature type="compositionally biased region" description="Low complexity" evidence="1">
    <location>
        <begin position="214"/>
        <end position="223"/>
    </location>
</feature>
<evidence type="ECO:0000256" key="3">
    <source>
        <dbReference type="SAM" id="SignalP"/>
    </source>
</evidence>
<dbReference type="PANTHER" id="PTHR28008:SF1">
    <property type="entry name" value="DOMAIN PROTEIN, PUTATIVE (AFU_ORTHOLOGUE AFUA_3G10980)-RELATED"/>
    <property type="match status" value="1"/>
</dbReference>
<organism evidence="5 6">
    <name type="scientific">Humicola insolens</name>
    <name type="common">Soft-rot fungus</name>
    <dbReference type="NCBI Taxonomy" id="85995"/>
    <lineage>
        <taxon>Eukaryota</taxon>
        <taxon>Fungi</taxon>
        <taxon>Dikarya</taxon>
        <taxon>Ascomycota</taxon>
        <taxon>Pezizomycotina</taxon>
        <taxon>Sordariomycetes</taxon>
        <taxon>Sordariomycetidae</taxon>
        <taxon>Sordariales</taxon>
        <taxon>Chaetomiaceae</taxon>
        <taxon>Mycothermus</taxon>
    </lineage>
</organism>
<dbReference type="EMBL" id="JAZGSY010000483">
    <property type="protein sequence ID" value="KAL1836011.1"/>
    <property type="molecule type" value="Genomic_DNA"/>
</dbReference>
<sequence>MRIRLPFAGAFATLLLISAYLGLSPSTPDPDATPPLPFPFDDKGLHFLTFFILTVTFYWVVDTTRRRATHLSLLLCTAGLGIGSEVLQALLPNGREFDLWDIVANVVGSLAGLGLCAWYHRRMLERRRRRKYTAVPTTTGEEGAEGGEEDVELGEGVGLGGRDREDEHEEGVTTTTTTTAAAPSAAKATTLEEEVDNWDENAEDAWDEDDEGDVGVSAPAAAGKAGGEGKKRSD</sequence>
<feature type="chain" id="PRO_5045084705" description="VanZ-like domain-containing protein" evidence="3">
    <location>
        <begin position="27"/>
        <end position="234"/>
    </location>
</feature>
<evidence type="ECO:0000313" key="5">
    <source>
        <dbReference type="EMBL" id="KAL1836011.1"/>
    </source>
</evidence>
<feature type="transmembrane region" description="Helical" evidence="2">
    <location>
        <begin position="102"/>
        <end position="120"/>
    </location>
</feature>
<keyword evidence="2" id="KW-1133">Transmembrane helix</keyword>
<feature type="signal peptide" evidence="3">
    <location>
        <begin position="1"/>
        <end position="26"/>
    </location>
</feature>
<keyword evidence="6" id="KW-1185">Reference proteome</keyword>
<dbReference type="NCBIfam" id="NF037970">
    <property type="entry name" value="vanZ_1"/>
    <property type="match status" value="1"/>
</dbReference>
<feature type="transmembrane region" description="Helical" evidence="2">
    <location>
        <begin position="44"/>
        <end position="61"/>
    </location>
</feature>